<dbReference type="Proteomes" id="UP001501358">
    <property type="component" value="Unassembled WGS sequence"/>
</dbReference>
<evidence type="ECO:0008006" key="5">
    <source>
        <dbReference type="Google" id="ProtNLM"/>
    </source>
</evidence>
<evidence type="ECO:0000313" key="3">
    <source>
        <dbReference type="EMBL" id="GAA2494283.1"/>
    </source>
</evidence>
<organism evidence="3 4">
    <name type="scientific">Streptomyces thermolineatus</name>
    <dbReference type="NCBI Taxonomy" id="44033"/>
    <lineage>
        <taxon>Bacteria</taxon>
        <taxon>Bacillati</taxon>
        <taxon>Actinomycetota</taxon>
        <taxon>Actinomycetes</taxon>
        <taxon>Kitasatosporales</taxon>
        <taxon>Streptomycetaceae</taxon>
        <taxon>Streptomyces</taxon>
    </lineage>
</organism>
<feature type="transmembrane region" description="Helical" evidence="2">
    <location>
        <begin position="142"/>
        <end position="160"/>
    </location>
</feature>
<keyword evidence="2" id="KW-0812">Transmembrane</keyword>
<feature type="transmembrane region" description="Helical" evidence="2">
    <location>
        <begin position="172"/>
        <end position="193"/>
    </location>
</feature>
<keyword evidence="4" id="KW-1185">Reference proteome</keyword>
<gene>
    <name evidence="3" type="ORF">GCM10010406_32940</name>
</gene>
<keyword evidence="2" id="KW-0472">Membrane</keyword>
<protein>
    <recommendedName>
        <fullName evidence="5">Integral membrane protein</fullName>
    </recommendedName>
</protein>
<reference evidence="4" key="1">
    <citation type="journal article" date="2019" name="Int. J. Syst. Evol. Microbiol.">
        <title>The Global Catalogue of Microorganisms (GCM) 10K type strain sequencing project: providing services to taxonomists for standard genome sequencing and annotation.</title>
        <authorList>
            <consortium name="The Broad Institute Genomics Platform"/>
            <consortium name="The Broad Institute Genome Sequencing Center for Infectious Disease"/>
            <person name="Wu L."/>
            <person name="Ma J."/>
        </authorList>
    </citation>
    <scope>NUCLEOTIDE SEQUENCE [LARGE SCALE GENOMIC DNA]</scope>
    <source>
        <strain evidence="4">JCM 6307</strain>
    </source>
</reference>
<sequence>MPRVVSVAQHREGPGYAPAAPDDGDGDGTGRFGMGFGRRADGGHLYGGGSPGRGPGAAAGRGTGRADAFFALVRSWAVGIVVLLLCSVFATLAVFEPLATAQRLESLGWRLFLLHLPAAVGSGLAALAAARVHPEPFRSSPGGHLLACLAVPLGSLVFSLVTSWEVLLPEGIWLSTLAVLAGCLAAVAADLALDRRHDRQTV</sequence>
<evidence type="ECO:0000256" key="2">
    <source>
        <dbReference type="SAM" id="Phobius"/>
    </source>
</evidence>
<feature type="region of interest" description="Disordered" evidence="1">
    <location>
        <begin position="1"/>
        <end position="33"/>
    </location>
</feature>
<evidence type="ECO:0000256" key="1">
    <source>
        <dbReference type="SAM" id="MobiDB-lite"/>
    </source>
</evidence>
<accession>A0ABP5ZAN5</accession>
<dbReference type="EMBL" id="BAAATA010000018">
    <property type="protein sequence ID" value="GAA2494283.1"/>
    <property type="molecule type" value="Genomic_DNA"/>
</dbReference>
<comment type="caution">
    <text evidence="3">The sequence shown here is derived from an EMBL/GenBank/DDBJ whole genome shotgun (WGS) entry which is preliminary data.</text>
</comment>
<name>A0ABP5ZAN5_9ACTN</name>
<evidence type="ECO:0000313" key="4">
    <source>
        <dbReference type="Proteomes" id="UP001501358"/>
    </source>
</evidence>
<proteinExistence type="predicted"/>
<keyword evidence="2" id="KW-1133">Transmembrane helix</keyword>
<feature type="transmembrane region" description="Helical" evidence="2">
    <location>
        <begin position="107"/>
        <end position="130"/>
    </location>
</feature>
<feature type="transmembrane region" description="Helical" evidence="2">
    <location>
        <begin position="71"/>
        <end position="95"/>
    </location>
</feature>